<dbReference type="GO" id="GO:0016726">
    <property type="term" value="F:oxidoreductase activity, acting on CH or CH2 groups, NAD or NADP as acceptor"/>
    <property type="evidence" value="ECO:0007669"/>
    <property type="project" value="UniProtKB-UniRule"/>
</dbReference>
<feature type="domain" description="Dihydrodipicolinate reductase C-terminal" evidence="15">
    <location>
        <begin position="117"/>
        <end position="253"/>
    </location>
</feature>
<dbReference type="InterPro" id="IPR022664">
    <property type="entry name" value="DapB_N_CS"/>
</dbReference>
<dbReference type="Proteomes" id="UP000253792">
    <property type="component" value="Unassembled WGS sequence"/>
</dbReference>
<dbReference type="InterPro" id="IPR036291">
    <property type="entry name" value="NAD(P)-bd_dom_sf"/>
</dbReference>
<evidence type="ECO:0000256" key="2">
    <source>
        <dbReference type="ARBA" id="ARBA00022490"/>
    </source>
</evidence>
<dbReference type="Pfam" id="PF01113">
    <property type="entry name" value="DapB_N"/>
    <property type="match status" value="1"/>
</dbReference>
<keyword evidence="4 13" id="KW-0521">NADP</keyword>
<accession>A0A369L6K0</accession>
<dbReference type="InterPro" id="IPR000846">
    <property type="entry name" value="DapB_N"/>
</dbReference>
<evidence type="ECO:0000256" key="8">
    <source>
        <dbReference type="ARBA" id="ARBA00023154"/>
    </source>
</evidence>
<sequence length="255" mass="26742">MINVAVSGFAGRMGSAVVDAVTAADDMQVTCGIDPHGSSKVFAVYETVEQAVHAGGFDVLVDFTQPSVVEGNLRVALAAGIDCVVGTTGLANDKLEELAALAPEGTCLFYAPNFTTGAVLMMQFAKSAAPFFPEAEVLEFHHCNKKDAPSGTAVRTAQIISEARDGRQSVAPGKETEIAGCEGARGALVEGVPVHSVRSMGYVASQEVVFGSMGQTLTIRHDSWDRTSYMPGVLLGIRSVGDRQGLIVGLENFME</sequence>
<dbReference type="UniPathway" id="UPA00034">
    <property type="reaction ID" value="UER00018"/>
</dbReference>
<evidence type="ECO:0000256" key="11">
    <source>
        <dbReference type="ARBA" id="ARBA00049080"/>
    </source>
</evidence>
<reference evidence="16 17" key="1">
    <citation type="journal article" date="2018" name="Elife">
        <title>Discovery and characterization of a prevalent human gut bacterial enzyme sufficient for the inactivation of a family of plant toxins.</title>
        <authorList>
            <person name="Koppel N."/>
            <person name="Bisanz J.E."/>
            <person name="Pandelia M.E."/>
            <person name="Turnbaugh P.J."/>
            <person name="Balskus E.P."/>
        </authorList>
    </citation>
    <scope>NUCLEOTIDE SEQUENCE [LARGE SCALE GENOMIC DNA]</scope>
    <source>
        <strain evidence="17">anaerobia AP69FAA</strain>
    </source>
</reference>
<feature type="active site" description="Proton donor/acceptor" evidence="13">
    <location>
        <position position="141"/>
    </location>
</feature>
<comment type="caution">
    <text evidence="16">The sequence shown here is derived from an EMBL/GenBank/DDBJ whole genome shotgun (WGS) entry which is preliminary data.</text>
</comment>
<evidence type="ECO:0000256" key="1">
    <source>
        <dbReference type="ARBA" id="ARBA00006642"/>
    </source>
</evidence>
<dbReference type="GO" id="GO:0051287">
    <property type="term" value="F:NAD binding"/>
    <property type="evidence" value="ECO:0007669"/>
    <property type="project" value="UniProtKB-UniRule"/>
</dbReference>
<dbReference type="PANTHER" id="PTHR20836">
    <property type="entry name" value="DIHYDRODIPICOLINATE REDUCTASE"/>
    <property type="match status" value="1"/>
</dbReference>
<dbReference type="EMBL" id="PPTP01000005">
    <property type="protein sequence ID" value="RDB55361.1"/>
    <property type="molecule type" value="Genomic_DNA"/>
</dbReference>
<comment type="catalytic activity">
    <reaction evidence="11 13">
        <text>(S)-2,3,4,5-tetrahydrodipicolinate + NADP(+) + H2O = (2S,4S)-4-hydroxy-2,3,4,5-tetrahydrodipicolinate + NADPH + H(+)</text>
        <dbReference type="Rhea" id="RHEA:35331"/>
        <dbReference type="ChEBI" id="CHEBI:15377"/>
        <dbReference type="ChEBI" id="CHEBI:15378"/>
        <dbReference type="ChEBI" id="CHEBI:16845"/>
        <dbReference type="ChEBI" id="CHEBI:57783"/>
        <dbReference type="ChEBI" id="CHEBI:58349"/>
        <dbReference type="ChEBI" id="CHEBI:67139"/>
        <dbReference type="EC" id="1.17.1.8"/>
    </reaction>
</comment>
<dbReference type="InterPro" id="IPR023940">
    <property type="entry name" value="DHDPR_bac"/>
</dbReference>
<dbReference type="PROSITE" id="PS01298">
    <property type="entry name" value="DAPB"/>
    <property type="match status" value="1"/>
</dbReference>
<dbReference type="NCBIfam" id="TIGR00036">
    <property type="entry name" value="dapB"/>
    <property type="match status" value="1"/>
</dbReference>
<evidence type="ECO:0000259" key="14">
    <source>
        <dbReference type="Pfam" id="PF01113"/>
    </source>
</evidence>
<dbReference type="Gene3D" id="3.40.50.720">
    <property type="entry name" value="NAD(P)-binding Rossmann-like Domain"/>
    <property type="match status" value="1"/>
</dbReference>
<dbReference type="PIRSF" id="PIRSF000161">
    <property type="entry name" value="DHPR"/>
    <property type="match status" value="1"/>
</dbReference>
<dbReference type="FunFam" id="3.30.360.10:FF:000009">
    <property type="entry name" value="4-hydroxy-tetrahydrodipicolinate reductase"/>
    <property type="match status" value="1"/>
</dbReference>
<dbReference type="SUPFAM" id="SSF55347">
    <property type="entry name" value="Glyceraldehyde-3-phosphate dehydrogenase-like, C-terminal domain"/>
    <property type="match status" value="1"/>
</dbReference>
<comment type="similarity">
    <text evidence="1 13">Belongs to the DapB family.</text>
</comment>
<keyword evidence="5 13" id="KW-0220">Diaminopimelate biosynthesis</keyword>
<keyword evidence="2 13" id="KW-0963">Cytoplasm</keyword>
<evidence type="ECO:0000313" key="16">
    <source>
        <dbReference type="EMBL" id="RDB55361.1"/>
    </source>
</evidence>
<comment type="pathway">
    <text evidence="9 13">Amino-acid biosynthesis; L-lysine biosynthesis via DAP pathway; (S)-tetrahydrodipicolinate from L-aspartate: step 4/4.</text>
</comment>
<organism evidence="16 17">
    <name type="scientific">Senegalimassilia anaerobia</name>
    <dbReference type="NCBI Taxonomy" id="1473216"/>
    <lineage>
        <taxon>Bacteria</taxon>
        <taxon>Bacillati</taxon>
        <taxon>Actinomycetota</taxon>
        <taxon>Coriobacteriia</taxon>
        <taxon>Coriobacteriales</taxon>
        <taxon>Coriobacteriaceae</taxon>
        <taxon>Senegalimassilia</taxon>
    </lineage>
</organism>
<evidence type="ECO:0000259" key="15">
    <source>
        <dbReference type="Pfam" id="PF05173"/>
    </source>
</evidence>
<dbReference type="OrthoDB" id="9790352at2"/>
<comment type="caution">
    <text evidence="13">Was originally thought to be a dihydrodipicolinate reductase (DHDPR), catalyzing the conversion of dihydrodipicolinate to tetrahydrodipicolinate. However, it was shown in E.coli that the substrate of the enzymatic reaction is not dihydrodipicolinate (DHDP) but in fact (2S,4S)-4-hydroxy-2,3,4,5-tetrahydrodipicolinic acid (HTPA), the product released by the DapA-catalyzed reaction.</text>
</comment>
<comment type="subunit">
    <text evidence="13">Homotetramer.</text>
</comment>
<dbReference type="GO" id="GO:0009089">
    <property type="term" value="P:lysine biosynthetic process via diaminopimelate"/>
    <property type="evidence" value="ECO:0007669"/>
    <property type="project" value="UniProtKB-UniRule"/>
</dbReference>
<evidence type="ECO:0000256" key="7">
    <source>
        <dbReference type="ARBA" id="ARBA00023027"/>
    </source>
</evidence>
<keyword evidence="7 13" id="KW-0520">NAD</keyword>
<keyword evidence="8 13" id="KW-0457">Lysine biosynthesis</keyword>
<protein>
    <recommendedName>
        <fullName evidence="10 13">4-hydroxy-tetrahydrodipicolinate reductase</fullName>
        <shortName evidence="13">HTPA reductase</shortName>
        <ecNumber evidence="10 13">1.17.1.8</ecNumber>
    </recommendedName>
</protein>
<evidence type="ECO:0000256" key="3">
    <source>
        <dbReference type="ARBA" id="ARBA00022605"/>
    </source>
</evidence>
<dbReference type="GO" id="GO:0008839">
    <property type="term" value="F:4-hydroxy-tetrahydrodipicolinate reductase"/>
    <property type="evidence" value="ECO:0007669"/>
    <property type="project" value="UniProtKB-UniRule"/>
</dbReference>
<keyword evidence="6 13" id="KW-0560">Oxidoreductase</keyword>
<dbReference type="GO" id="GO:0050661">
    <property type="term" value="F:NADP binding"/>
    <property type="evidence" value="ECO:0007669"/>
    <property type="project" value="UniProtKB-UniRule"/>
</dbReference>
<feature type="binding site" evidence="13">
    <location>
        <begin position="151"/>
        <end position="152"/>
    </location>
    <ligand>
        <name>(S)-2,3,4,5-tetrahydrodipicolinate</name>
        <dbReference type="ChEBI" id="CHEBI:16845"/>
    </ligand>
</feature>
<feature type="binding site" evidence="13">
    <location>
        <begin position="86"/>
        <end position="88"/>
    </location>
    <ligand>
        <name>NAD(+)</name>
        <dbReference type="ChEBI" id="CHEBI:57540"/>
    </ligand>
</feature>
<dbReference type="GO" id="GO:0005829">
    <property type="term" value="C:cytosol"/>
    <property type="evidence" value="ECO:0007669"/>
    <property type="project" value="TreeGrafter"/>
</dbReference>
<dbReference type="SUPFAM" id="SSF51735">
    <property type="entry name" value="NAD(P)-binding Rossmann-fold domains"/>
    <property type="match status" value="1"/>
</dbReference>
<gene>
    <name evidence="13" type="primary">dapB</name>
    <name evidence="16" type="ORF">C1880_06650</name>
</gene>
<feature type="binding site" evidence="13">
    <location>
        <begin position="8"/>
        <end position="13"/>
    </location>
    <ligand>
        <name>NAD(+)</name>
        <dbReference type="ChEBI" id="CHEBI:57540"/>
    </ligand>
</feature>
<evidence type="ECO:0000256" key="6">
    <source>
        <dbReference type="ARBA" id="ARBA00023002"/>
    </source>
</evidence>
<evidence type="ECO:0000313" key="17">
    <source>
        <dbReference type="Proteomes" id="UP000253792"/>
    </source>
</evidence>
<evidence type="ECO:0000256" key="13">
    <source>
        <dbReference type="HAMAP-Rule" id="MF_00102"/>
    </source>
</evidence>
<dbReference type="EC" id="1.17.1.8" evidence="10 13"/>
<dbReference type="Pfam" id="PF05173">
    <property type="entry name" value="DapB_C"/>
    <property type="match status" value="1"/>
</dbReference>
<proteinExistence type="inferred from homology"/>
<dbReference type="PANTHER" id="PTHR20836:SF0">
    <property type="entry name" value="4-HYDROXY-TETRAHYDRODIPICOLINATE REDUCTASE 1, CHLOROPLASTIC-RELATED"/>
    <property type="match status" value="1"/>
</dbReference>
<evidence type="ECO:0000256" key="9">
    <source>
        <dbReference type="ARBA" id="ARBA00037922"/>
    </source>
</evidence>
<evidence type="ECO:0000256" key="4">
    <source>
        <dbReference type="ARBA" id="ARBA00022857"/>
    </source>
</evidence>
<evidence type="ECO:0000256" key="5">
    <source>
        <dbReference type="ARBA" id="ARBA00022915"/>
    </source>
</evidence>
<feature type="domain" description="Dihydrodipicolinate reductase N-terminal" evidence="14">
    <location>
        <begin position="2"/>
        <end position="114"/>
    </location>
</feature>
<dbReference type="STRING" id="1034345.GCA_000236865_00177"/>
<comment type="function">
    <text evidence="13">Catalyzes the conversion of 4-hydroxy-tetrahydrodipicolinate (HTPA) to tetrahydrodipicolinate.</text>
</comment>
<dbReference type="GO" id="GO:0019877">
    <property type="term" value="P:diaminopimelate biosynthetic process"/>
    <property type="evidence" value="ECO:0007669"/>
    <property type="project" value="UniProtKB-UniRule"/>
</dbReference>
<dbReference type="CDD" id="cd02274">
    <property type="entry name" value="DHDPR_N"/>
    <property type="match status" value="1"/>
</dbReference>
<comment type="catalytic activity">
    <reaction evidence="12 13">
        <text>(S)-2,3,4,5-tetrahydrodipicolinate + NAD(+) + H2O = (2S,4S)-4-hydroxy-2,3,4,5-tetrahydrodipicolinate + NADH + H(+)</text>
        <dbReference type="Rhea" id="RHEA:35323"/>
        <dbReference type="ChEBI" id="CHEBI:15377"/>
        <dbReference type="ChEBI" id="CHEBI:15378"/>
        <dbReference type="ChEBI" id="CHEBI:16845"/>
        <dbReference type="ChEBI" id="CHEBI:57540"/>
        <dbReference type="ChEBI" id="CHEBI:57945"/>
        <dbReference type="ChEBI" id="CHEBI:67139"/>
        <dbReference type="EC" id="1.17.1.8"/>
    </reaction>
</comment>
<keyword evidence="3 13" id="KW-0028">Amino-acid biosynthesis</keyword>
<dbReference type="RefSeq" id="WP_114620792.1">
    <property type="nucleotide sequence ID" value="NZ_PPTP01000005.1"/>
</dbReference>
<evidence type="ECO:0000256" key="10">
    <source>
        <dbReference type="ARBA" id="ARBA00038983"/>
    </source>
</evidence>
<feature type="binding site" evidence="13">
    <location>
        <begin position="111"/>
        <end position="114"/>
    </location>
    <ligand>
        <name>NAD(+)</name>
        <dbReference type="ChEBI" id="CHEBI:57540"/>
    </ligand>
</feature>
<comment type="subcellular location">
    <subcellularLocation>
        <location evidence="13">Cytoplasm</location>
    </subcellularLocation>
</comment>
<feature type="binding site" evidence="13">
    <location>
        <position position="34"/>
    </location>
    <ligand>
        <name>NAD(+)</name>
        <dbReference type="ChEBI" id="CHEBI:57540"/>
    </ligand>
</feature>
<feature type="active site" description="Proton donor" evidence="13">
    <location>
        <position position="145"/>
    </location>
</feature>
<feature type="binding site" evidence="13">
    <location>
        <position position="142"/>
    </location>
    <ligand>
        <name>(S)-2,3,4,5-tetrahydrodipicolinate</name>
        <dbReference type="ChEBI" id="CHEBI:16845"/>
    </ligand>
</feature>
<dbReference type="HAMAP" id="MF_00102">
    <property type="entry name" value="DapB"/>
    <property type="match status" value="1"/>
</dbReference>
<dbReference type="Gene3D" id="3.30.360.10">
    <property type="entry name" value="Dihydrodipicolinate Reductase, domain 2"/>
    <property type="match status" value="1"/>
</dbReference>
<dbReference type="InterPro" id="IPR022663">
    <property type="entry name" value="DapB_C"/>
</dbReference>
<evidence type="ECO:0000256" key="12">
    <source>
        <dbReference type="ARBA" id="ARBA00049396"/>
    </source>
</evidence>
<keyword evidence="17" id="KW-1185">Reference proteome</keyword>
<name>A0A369L6K0_9ACTN</name>
<comment type="caution">
    <text evidence="13">Lacks conserved residue(s) required for the propagation of feature annotation.</text>
</comment>
<dbReference type="AlphaFoldDB" id="A0A369L6K0"/>